<dbReference type="OrthoDB" id="9775950at2"/>
<sequence>MGFLNGQRRLLWQGAFVLSLAGILSKILSAVYRVPFQNIVGDVGFYIFQQVYPMIGISVLLATSGFPVIISKLLNDHGADSRGKILRVSMLFVSGVGLVFFLLLFIGAASIAGLMGDPELAQVIRAVSFSYLLLPFVSLFRGYFQGSEQMLPTAFSQIGEQFFRVAAILILTWWLVKNGYSLYDAGAGAAFGSLVGGLTAFFILAAFWVKRKRNRAVHHAGVETKTIVKQLCLYTVTICAASLMLILIQLVDALNLYSLLAGQGMDELQAKHTKGVYDRGQPLLQLGTVFAASIATALVPSLSKARKQEEIKAAQEKIQSSIKMSLVIGTGAAVGLICILEPVNVMLFKNSEGTAALQMFSISIFFASLALTITAVLQGLGDTFFPAVSVFSGFLLKAVFNFMLIPSLGISGAALATVAAFAAVAGLNLLQLKRKGLIKLSEYRISGILISAFIMAAVLSFWLYAFETVLPHESRWLSAAESLSAVFIGGAVFLYSILKLRVFSEKELELVPFGSKLLTFKRERGGGNDS</sequence>
<feature type="transmembrane region" description="Helical" evidence="6">
    <location>
        <begin position="324"/>
        <end position="343"/>
    </location>
</feature>
<keyword evidence="4 6" id="KW-1133">Transmembrane helix</keyword>
<organism evidence="7 8">
    <name type="scientific">Bacillus swezeyi</name>
    <dbReference type="NCBI Taxonomy" id="1925020"/>
    <lineage>
        <taxon>Bacteria</taxon>
        <taxon>Bacillati</taxon>
        <taxon>Bacillota</taxon>
        <taxon>Bacilli</taxon>
        <taxon>Bacillales</taxon>
        <taxon>Bacillaceae</taxon>
        <taxon>Bacillus</taxon>
    </lineage>
</organism>
<keyword evidence="2" id="KW-1003">Cell membrane</keyword>
<dbReference type="InterPro" id="IPR002797">
    <property type="entry name" value="Polysacc_synth"/>
</dbReference>
<feature type="transmembrane region" description="Helical" evidence="6">
    <location>
        <begin position="12"/>
        <end position="31"/>
    </location>
</feature>
<evidence type="ECO:0000256" key="3">
    <source>
        <dbReference type="ARBA" id="ARBA00022692"/>
    </source>
</evidence>
<dbReference type="RefSeq" id="WP_076761011.1">
    <property type="nucleotide sequence ID" value="NZ_JARMMK010000017.1"/>
</dbReference>
<dbReference type="Pfam" id="PF01943">
    <property type="entry name" value="Polysacc_synt"/>
    <property type="match status" value="1"/>
</dbReference>
<keyword evidence="5 6" id="KW-0472">Membrane</keyword>
<feature type="transmembrane region" description="Helical" evidence="6">
    <location>
        <begin position="283"/>
        <end position="303"/>
    </location>
</feature>
<feature type="transmembrane region" description="Helical" evidence="6">
    <location>
        <begin position="443"/>
        <end position="464"/>
    </location>
</feature>
<proteinExistence type="predicted"/>
<accession>A0A1R1RYJ8</accession>
<dbReference type="PANTHER" id="PTHR30250:SF29">
    <property type="entry name" value="POLYSACCHARIDE BIOSYNTHESIS PROTEIN C-TERMINAL DOMAIN-CONTAINING PROTEIN"/>
    <property type="match status" value="1"/>
</dbReference>
<gene>
    <name evidence="7" type="ORF">BW143_05885</name>
</gene>
<feature type="transmembrane region" description="Helical" evidence="6">
    <location>
        <begin position="91"/>
        <end position="114"/>
    </location>
</feature>
<comment type="subcellular location">
    <subcellularLocation>
        <location evidence="1">Cell membrane</location>
        <topology evidence="1">Multi-pass membrane protein</topology>
    </subcellularLocation>
</comment>
<feature type="transmembrane region" description="Helical" evidence="6">
    <location>
        <begin position="410"/>
        <end position="431"/>
    </location>
</feature>
<dbReference type="EMBL" id="MTJL01000009">
    <property type="protein sequence ID" value="OMI07918.1"/>
    <property type="molecule type" value="Genomic_DNA"/>
</dbReference>
<feature type="transmembrane region" description="Helical" evidence="6">
    <location>
        <begin position="120"/>
        <end position="140"/>
    </location>
</feature>
<dbReference type="GO" id="GO:0005886">
    <property type="term" value="C:plasma membrane"/>
    <property type="evidence" value="ECO:0007669"/>
    <property type="project" value="UniProtKB-SubCell"/>
</dbReference>
<feature type="transmembrane region" description="Helical" evidence="6">
    <location>
        <begin position="476"/>
        <end position="498"/>
    </location>
</feature>
<keyword evidence="8" id="KW-1185">Reference proteome</keyword>
<feature type="transmembrane region" description="Helical" evidence="6">
    <location>
        <begin position="231"/>
        <end position="251"/>
    </location>
</feature>
<reference evidence="7 8" key="1">
    <citation type="submission" date="2017-01" db="EMBL/GenBank/DDBJ databases">
        <title>Bacillus phylogenomics.</title>
        <authorList>
            <person name="Dunlap C."/>
        </authorList>
    </citation>
    <scope>NUCLEOTIDE SEQUENCE [LARGE SCALE GENOMIC DNA]</scope>
    <source>
        <strain evidence="7 8">NRRL B-41282</strain>
    </source>
</reference>
<evidence type="ECO:0000256" key="5">
    <source>
        <dbReference type="ARBA" id="ARBA00023136"/>
    </source>
</evidence>
<evidence type="ECO:0000256" key="6">
    <source>
        <dbReference type="SAM" id="Phobius"/>
    </source>
</evidence>
<protein>
    <submittedName>
        <fullName evidence="7">Uncharacterized protein</fullName>
    </submittedName>
</protein>
<dbReference type="Proteomes" id="UP000187367">
    <property type="component" value="Unassembled WGS sequence"/>
</dbReference>
<accession>A0A1R1QTE6</accession>
<dbReference type="PIRSF" id="PIRSF038958">
    <property type="entry name" value="PG_synth_SpoVB"/>
    <property type="match status" value="1"/>
</dbReference>
<evidence type="ECO:0000313" key="7">
    <source>
        <dbReference type="EMBL" id="OMI07918.1"/>
    </source>
</evidence>
<evidence type="ECO:0000256" key="2">
    <source>
        <dbReference type="ARBA" id="ARBA00022475"/>
    </source>
</evidence>
<dbReference type="AlphaFoldDB" id="A0A1R1RYJ8"/>
<evidence type="ECO:0000256" key="1">
    <source>
        <dbReference type="ARBA" id="ARBA00004651"/>
    </source>
</evidence>
<evidence type="ECO:0000256" key="4">
    <source>
        <dbReference type="ARBA" id="ARBA00022989"/>
    </source>
</evidence>
<keyword evidence="3 6" id="KW-0812">Transmembrane</keyword>
<feature type="transmembrane region" description="Helical" evidence="6">
    <location>
        <begin position="384"/>
        <end position="404"/>
    </location>
</feature>
<evidence type="ECO:0000313" key="8">
    <source>
        <dbReference type="Proteomes" id="UP000187367"/>
    </source>
</evidence>
<dbReference type="CDD" id="cd13124">
    <property type="entry name" value="MATE_SpoVB_like"/>
    <property type="match status" value="1"/>
</dbReference>
<dbReference type="InterPro" id="IPR050833">
    <property type="entry name" value="Poly_Biosynth_Transport"/>
</dbReference>
<feature type="transmembrane region" description="Helical" evidence="6">
    <location>
        <begin position="188"/>
        <end position="210"/>
    </location>
</feature>
<feature type="transmembrane region" description="Helical" evidence="6">
    <location>
        <begin position="355"/>
        <end position="377"/>
    </location>
</feature>
<feature type="transmembrane region" description="Helical" evidence="6">
    <location>
        <begin position="51"/>
        <end position="70"/>
    </location>
</feature>
<name>A0A1R1RYJ8_9BACI</name>
<comment type="caution">
    <text evidence="7">The sequence shown here is derived from an EMBL/GenBank/DDBJ whole genome shotgun (WGS) entry which is preliminary data.</text>
</comment>
<dbReference type="PANTHER" id="PTHR30250">
    <property type="entry name" value="PST FAMILY PREDICTED COLANIC ACID TRANSPORTER"/>
    <property type="match status" value="1"/>
</dbReference>
<feature type="transmembrane region" description="Helical" evidence="6">
    <location>
        <begin position="161"/>
        <end position="176"/>
    </location>
</feature>
<dbReference type="InterPro" id="IPR024923">
    <property type="entry name" value="PG_synth_SpoVB"/>
</dbReference>